<gene>
    <name evidence="8" type="ordered locus">Isova_0223</name>
</gene>
<dbReference type="Proteomes" id="UP000009236">
    <property type="component" value="Chromosome"/>
</dbReference>
<evidence type="ECO:0000256" key="3">
    <source>
        <dbReference type="ARBA" id="ARBA00023152"/>
    </source>
</evidence>
<dbReference type="InterPro" id="IPR005952">
    <property type="entry name" value="Phosphogly_mut1"/>
</dbReference>
<feature type="binding site" evidence="6">
    <location>
        <position position="111"/>
    </location>
    <ligand>
        <name>substrate</name>
    </ligand>
</feature>
<accession>F6FS87</accession>
<dbReference type="Gene3D" id="3.40.50.1240">
    <property type="entry name" value="Phosphoglycerate mutase-like"/>
    <property type="match status" value="1"/>
</dbReference>
<feature type="active site" description="Proton donor/acceptor" evidence="5">
    <location>
        <position position="132"/>
    </location>
</feature>
<organism evidence="9">
    <name type="scientific">Isoptericola variabilis (strain 225)</name>
    <dbReference type="NCBI Taxonomy" id="743718"/>
    <lineage>
        <taxon>Bacteria</taxon>
        <taxon>Bacillati</taxon>
        <taxon>Actinomycetota</taxon>
        <taxon>Actinomycetes</taxon>
        <taxon>Micrococcales</taxon>
        <taxon>Promicromonosporaceae</taxon>
        <taxon>Isoptericola</taxon>
    </lineage>
</organism>
<dbReference type="SMART" id="SM00855">
    <property type="entry name" value="PGAM"/>
    <property type="match status" value="1"/>
</dbReference>
<evidence type="ECO:0000313" key="9">
    <source>
        <dbReference type="Proteomes" id="UP000009236"/>
    </source>
</evidence>
<comment type="similarity">
    <text evidence="1">Belongs to the phosphoglycerate mutase family. BPG-dependent PGAM subfamily.</text>
</comment>
<keyword evidence="7" id="KW-0732">Signal</keyword>
<evidence type="ECO:0000256" key="2">
    <source>
        <dbReference type="ARBA" id="ARBA00012028"/>
    </source>
</evidence>
<dbReference type="CDD" id="cd07067">
    <property type="entry name" value="HP_PGM_like"/>
    <property type="match status" value="1"/>
</dbReference>
<protein>
    <recommendedName>
        <fullName evidence="2">phosphoglycerate mutase (2,3-diphosphoglycerate-dependent)</fullName>
        <ecNumber evidence="2">5.4.2.11</ecNumber>
    </recommendedName>
</protein>
<evidence type="ECO:0000256" key="4">
    <source>
        <dbReference type="ARBA" id="ARBA00023235"/>
    </source>
</evidence>
<dbReference type="EMBL" id="CP002810">
    <property type="protein sequence ID" value="AEG43028.1"/>
    <property type="molecule type" value="Genomic_DNA"/>
</dbReference>
<sequence>MARRRQLVVVVPFVVVPPVAVAAAPAASCPPAMPAMSWLVGDPRCMAIVPTSAPQLVLLRHGETEWSRTGKHTGRTSDVPLTQAGEEQARLAGRALADFRFAAVYSSPLERARRTAEIGGWTDVVVDDDLGEWDYGPVDGRTSAEIGEILGREFVIFEDGVRVLPPDPEHGAGGKGELLEDVYERARRFVARAEETLRDGGDVLAVAHGHLLRVLATAWIDADPRLGARLELGTAAICLLGHGHGLRTVEGWNLPPTS</sequence>
<keyword evidence="4" id="KW-0413">Isomerase</keyword>
<dbReference type="GO" id="GO:0006096">
    <property type="term" value="P:glycolytic process"/>
    <property type="evidence" value="ECO:0007669"/>
    <property type="project" value="UniProtKB-KW"/>
</dbReference>
<dbReference type="eggNOG" id="COG0406">
    <property type="taxonomic scope" value="Bacteria"/>
</dbReference>
<dbReference type="SUPFAM" id="SSF53254">
    <property type="entry name" value="Phosphoglycerate mutase-like"/>
    <property type="match status" value="1"/>
</dbReference>
<evidence type="ECO:0000256" key="7">
    <source>
        <dbReference type="SAM" id="SignalP"/>
    </source>
</evidence>
<feature type="active site" description="Tele-phosphohistidine intermediate" evidence="5">
    <location>
        <position position="61"/>
    </location>
</feature>
<dbReference type="STRING" id="743718.Isova_0223"/>
<keyword evidence="9" id="KW-1185">Reference proteome</keyword>
<feature type="chain" id="PRO_5003334209" description="phosphoglycerate mutase (2,3-diphosphoglycerate-dependent)" evidence="7">
    <location>
        <begin position="23"/>
        <end position="258"/>
    </location>
</feature>
<dbReference type="GO" id="GO:0004619">
    <property type="term" value="F:phosphoglycerate mutase activity"/>
    <property type="evidence" value="ECO:0007669"/>
    <property type="project" value="UniProtKB-EC"/>
</dbReference>
<proteinExistence type="inferred from homology"/>
<dbReference type="KEGG" id="iva:Isova_0223"/>
<feature type="signal peptide" evidence="7">
    <location>
        <begin position="1"/>
        <end position="22"/>
    </location>
</feature>
<dbReference type="EC" id="5.4.2.11" evidence="2"/>
<evidence type="ECO:0000256" key="6">
    <source>
        <dbReference type="PIRSR" id="PIRSR613078-2"/>
    </source>
</evidence>
<name>F6FS87_ISOV2</name>
<evidence type="ECO:0000256" key="5">
    <source>
        <dbReference type="PIRSR" id="PIRSR613078-1"/>
    </source>
</evidence>
<dbReference type="InterPro" id="IPR029033">
    <property type="entry name" value="His_PPase_superfam"/>
</dbReference>
<reference evidence="8 9" key="1">
    <citation type="submission" date="2011-05" db="EMBL/GenBank/DDBJ databases">
        <title>Complete sequence of Isoptericola variabilis 225.</title>
        <authorList>
            <consortium name="US DOE Joint Genome Institute"/>
            <person name="Lucas S."/>
            <person name="Han J."/>
            <person name="Lapidus A."/>
            <person name="Cheng J.-F."/>
            <person name="Goodwin L."/>
            <person name="Pitluck S."/>
            <person name="Peters L."/>
            <person name="Mikhailova N."/>
            <person name="Zeytun A."/>
            <person name="Han C."/>
            <person name="Tapia R."/>
            <person name="Land M."/>
            <person name="Hauser L."/>
            <person name="Kyrpides N."/>
            <person name="Ivanova N."/>
            <person name="Pagani I."/>
            <person name="Siebers A."/>
            <person name="Allgaier M."/>
            <person name="Thelen M."/>
            <person name="Hugenholtz P."/>
            <person name="Gladden J."/>
            <person name="Woyke T."/>
        </authorList>
    </citation>
    <scope>NUCLEOTIDE SEQUENCE [LARGE SCALE GENOMIC DNA]</scope>
    <source>
        <strain evidence="9">225</strain>
    </source>
</reference>
<dbReference type="InterPro" id="IPR013078">
    <property type="entry name" value="His_Pase_superF_clade-1"/>
</dbReference>
<dbReference type="HOGENOM" id="CLU_033323_13_1_11"/>
<feature type="binding site" evidence="6">
    <location>
        <begin position="73"/>
        <end position="74"/>
    </location>
    <ligand>
        <name>substrate</name>
    </ligand>
</feature>
<keyword evidence="3" id="KW-0324">Glycolysis</keyword>
<feature type="binding site" evidence="6">
    <location>
        <begin position="132"/>
        <end position="135"/>
    </location>
    <ligand>
        <name>substrate</name>
    </ligand>
</feature>
<evidence type="ECO:0000256" key="1">
    <source>
        <dbReference type="ARBA" id="ARBA00006717"/>
    </source>
</evidence>
<dbReference type="AlphaFoldDB" id="F6FS87"/>
<evidence type="ECO:0000313" key="8">
    <source>
        <dbReference type="EMBL" id="AEG43028.1"/>
    </source>
</evidence>
<dbReference type="Pfam" id="PF00300">
    <property type="entry name" value="His_Phos_1"/>
    <property type="match status" value="1"/>
</dbReference>
<dbReference type="PANTHER" id="PTHR11931">
    <property type="entry name" value="PHOSPHOGLYCERATE MUTASE"/>
    <property type="match status" value="1"/>
</dbReference>